<dbReference type="EMBL" id="QPKV01000002">
    <property type="protein sequence ID" value="RDC57939.1"/>
    <property type="molecule type" value="Genomic_DNA"/>
</dbReference>
<dbReference type="InterPro" id="IPR011006">
    <property type="entry name" value="CheY-like_superfamily"/>
</dbReference>
<evidence type="ECO:0000256" key="2">
    <source>
        <dbReference type="PROSITE-ProRule" id="PRU00169"/>
    </source>
</evidence>
<evidence type="ECO:0000256" key="1">
    <source>
        <dbReference type="ARBA" id="ARBA00022553"/>
    </source>
</evidence>
<protein>
    <submittedName>
        <fullName evidence="4">Response regulator</fullName>
    </submittedName>
</protein>
<sequence>MVKRILILDDDHSNAEVLSMIMEQGGFEAAHIQSSRKLLPLIKDFKPHVLFLDIQLGQSDGRLICNELKANKATQNLPIVLISALLPTQIEKIPSKEDGIINKPFDMDEVIGMVKRLI</sequence>
<dbReference type="Pfam" id="PF00072">
    <property type="entry name" value="Response_reg"/>
    <property type="match status" value="1"/>
</dbReference>
<dbReference type="PANTHER" id="PTHR44591:SF3">
    <property type="entry name" value="RESPONSE REGULATORY DOMAIN-CONTAINING PROTEIN"/>
    <property type="match status" value="1"/>
</dbReference>
<dbReference type="Proteomes" id="UP000253961">
    <property type="component" value="Unassembled WGS sequence"/>
</dbReference>
<accession>A0A369Q4T7</accession>
<keyword evidence="5" id="KW-1185">Reference proteome</keyword>
<evidence type="ECO:0000313" key="4">
    <source>
        <dbReference type="EMBL" id="RDC57939.1"/>
    </source>
</evidence>
<dbReference type="SMART" id="SM00448">
    <property type="entry name" value="REC"/>
    <property type="match status" value="1"/>
</dbReference>
<proteinExistence type="predicted"/>
<dbReference type="PANTHER" id="PTHR44591">
    <property type="entry name" value="STRESS RESPONSE REGULATOR PROTEIN 1"/>
    <property type="match status" value="1"/>
</dbReference>
<dbReference type="InterPro" id="IPR001789">
    <property type="entry name" value="Sig_transdc_resp-reg_receiver"/>
</dbReference>
<dbReference type="AlphaFoldDB" id="A0A369Q4T7"/>
<name>A0A369Q4T7_9SPHI</name>
<dbReference type="Gene3D" id="3.40.50.2300">
    <property type="match status" value="1"/>
</dbReference>
<organism evidence="4 5">
    <name type="scientific">Pedobacter chinensis</name>
    <dbReference type="NCBI Taxonomy" id="2282421"/>
    <lineage>
        <taxon>Bacteria</taxon>
        <taxon>Pseudomonadati</taxon>
        <taxon>Bacteroidota</taxon>
        <taxon>Sphingobacteriia</taxon>
        <taxon>Sphingobacteriales</taxon>
        <taxon>Sphingobacteriaceae</taxon>
        <taxon>Pedobacter</taxon>
    </lineage>
</organism>
<keyword evidence="1 2" id="KW-0597">Phosphoprotein</keyword>
<comment type="caution">
    <text evidence="4">The sequence shown here is derived from an EMBL/GenBank/DDBJ whole genome shotgun (WGS) entry which is preliminary data.</text>
</comment>
<dbReference type="GO" id="GO:0000160">
    <property type="term" value="P:phosphorelay signal transduction system"/>
    <property type="evidence" value="ECO:0007669"/>
    <property type="project" value="InterPro"/>
</dbReference>
<feature type="domain" description="Response regulatory" evidence="3">
    <location>
        <begin position="4"/>
        <end position="118"/>
    </location>
</feature>
<evidence type="ECO:0000259" key="3">
    <source>
        <dbReference type="PROSITE" id="PS50110"/>
    </source>
</evidence>
<dbReference type="InterPro" id="IPR050595">
    <property type="entry name" value="Bact_response_regulator"/>
</dbReference>
<feature type="modified residue" description="4-aspartylphosphate" evidence="2">
    <location>
        <position position="53"/>
    </location>
</feature>
<dbReference type="SUPFAM" id="SSF52172">
    <property type="entry name" value="CheY-like"/>
    <property type="match status" value="1"/>
</dbReference>
<evidence type="ECO:0000313" key="5">
    <source>
        <dbReference type="Proteomes" id="UP000253961"/>
    </source>
</evidence>
<gene>
    <name evidence="4" type="ORF">DU508_03020</name>
</gene>
<reference evidence="4 5" key="1">
    <citation type="submission" date="2018-07" db="EMBL/GenBank/DDBJ databases">
        <title>Pedobacter sp. nov., isolated from soil.</title>
        <authorList>
            <person name="Zhou L.Y."/>
            <person name="Du Z.J."/>
        </authorList>
    </citation>
    <scope>NUCLEOTIDE SEQUENCE [LARGE SCALE GENOMIC DNA]</scope>
    <source>
        <strain evidence="4 5">JDX94</strain>
    </source>
</reference>
<dbReference type="PROSITE" id="PS50110">
    <property type="entry name" value="RESPONSE_REGULATORY"/>
    <property type="match status" value="1"/>
</dbReference>